<reference evidence="1 2" key="2">
    <citation type="journal article" date="2018" name="Nature">
        <title>Mutant phenotypes for thousands of bacterial genes of unknown function.</title>
        <authorList>
            <person name="Price M.N."/>
            <person name="Wetmore K.M."/>
            <person name="Waters R.J."/>
            <person name="Callaghan M."/>
            <person name="Ray J."/>
            <person name="Liu H."/>
            <person name="Kuehl J.V."/>
            <person name="Melnyk R.A."/>
            <person name="Lamson J.S."/>
            <person name="Suh Y."/>
            <person name="Carlson H.K."/>
            <person name="Esquivel Z."/>
            <person name="Sadeeshkumar H."/>
            <person name="Chakraborty R."/>
            <person name="Zane G.M."/>
            <person name="Rubin B.E."/>
            <person name="Wall J.D."/>
            <person name="Visel A."/>
            <person name="Bristow J."/>
            <person name="Blow M.J."/>
            <person name="Arkin A.P."/>
            <person name="Deutschbauer A.M."/>
        </authorList>
    </citation>
    <scope>NUCLEOTIDE SEQUENCE [LARGE SCALE GENOMIC DNA]</scope>
    <source>
        <strain evidence="1 2">FW300-N2C3</strain>
    </source>
</reference>
<dbReference type="AlphaFoldDB" id="A0A0N7H1B7"/>
<protein>
    <submittedName>
        <fullName evidence="1">Uncharacterized protein</fullName>
    </submittedName>
</protein>
<reference evidence="2" key="1">
    <citation type="submission" date="2015-09" db="EMBL/GenBank/DDBJ databases">
        <title>Whole genome sequence of Pseudomonas fluorescens FW300-N2C3.</title>
        <authorList>
            <person name="Ray J."/>
            <person name="Melnyk R."/>
            <person name="Deutschbauer A."/>
        </authorList>
    </citation>
    <scope>NUCLEOTIDE SEQUENCE [LARGE SCALE GENOMIC DNA]</scope>
    <source>
        <strain evidence="2">FW300-N2C3</strain>
    </source>
</reference>
<dbReference type="RefSeq" id="WP_060738266.1">
    <property type="nucleotide sequence ID" value="NZ_CP012831.1"/>
</dbReference>
<dbReference type="OrthoDB" id="6891462at2"/>
<dbReference type="Proteomes" id="UP000059425">
    <property type="component" value="Chromosome"/>
</dbReference>
<evidence type="ECO:0000313" key="1">
    <source>
        <dbReference type="EMBL" id="ALI05492.1"/>
    </source>
</evidence>
<name>A0A0N7H1B7_PSEFL</name>
<organism evidence="1 2">
    <name type="scientific">Pseudomonas fluorescens</name>
    <dbReference type="NCBI Taxonomy" id="294"/>
    <lineage>
        <taxon>Bacteria</taxon>
        <taxon>Pseudomonadati</taxon>
        <taxon>Pseudomonadota</taxon>
        <taxon>Gammaproteobacteria</taxon>
        <taxon>Pseudomonadales</taxon>
        <taxon>Pseudomonadaceae</taxon>
        <taxon>Pseudomonas</taxon>
    </lineage>
</organism>
<sequence>MPLTPSAADSTHLDYGLDTLFGRQTKSIDCQYAVQRLDEDKPVWFALHVQPPMPDDLDKAEIVVFSAEGRRLSGIVRSTERLADGSLQLNVEPD</sequence>
<gene>
    <name evidence="1" type="ORF">AO356_01410</name>
</gene>
<accession>A0A0N7H1B7</accession>
<dbReference type="EMBL" id="CP012831">
    <property type="protein sequence ID" value="ALI05492.1"/>
    <property type="molecule type" value="Genomic_DNA"/>
</dbReference>
<proteinExistence type="predicted"/>
<evidence type="ECO:0000313" key="2">
    <source>
        <dbReference type="Proteomes" id="UP000059425"/>
    </source>
</evidence>